<dbReference type="GO" id="GO:0070402">
    <property type="term" value="F:NADPH binding"/>
    <property type="evidence" value="ECO:0007669"/>
    <property type="project" value="TreeGrafter"/>
</dbReference>
<sequence>MTHDGQQLTTRLDADGTLTLSLDDRTWDAPTGSTVLVRMEAAPINPSDLGLLFAAADVENAEYSQGRIVAQMPEKVTNAMAARHGKAMPAGNEGAGTVVAAGDDPAAQALMGKRVACVPGTAYGTYATCDAAMAMPLDDDITAEQAASSFVNPMTSLGFVETMKAEGAKGIIHAAAASNLGQMLLRICLSDGIPIINIVRSDEQAELLREIGATHVIDMTDDDFRAKLKAAIDETGIMLGFDPIGGGKMADTMLAAMEASASDGQPYNRYGSSEMKKVFIYGALDTGPTYLSRGYGFSWDVSGWLLFPFLQKAGQDVVARMRGRVMDELTSTFASHYSDRITLDDMLSRDAVLAYNRRATGRKFLVLPND</sequence>
<protein>
    <submittedName>
        <fullName evidence="4">NADH oxidoreductase</fullName>
    </submittedName>
</protein>
<comment type="caution">
    <text evidence="4">The sequence shown here is derived from an EMBL/GenBank/DDBJ whole genome shotgun (WGS) entry which is preliminary data.</text>
</comment>
<dbReference type="PANTHER" id="PTHR48106:SF18">
    <property type="entry name" value="QUINONE OXIDOREDUCTASE PIG3"/>
    <property type="match status" value="1"/>
</dbReference>
<dbReference type="PANTHER" id="PTHR48106">
    <property type="entry name" value="QUINONE OXIDOREDUCTASE PIG3-RELATED"/>
    <property type="match status" value="1"/>
</dbReference>
<dbReference type="Gene3D" id="3.40.50.720">
    <property type="entry name" value="NAD(P)-binding Rossmann-like Domain"/>
    <property type="match status" value="1"/>
</dbReference>
<name>A0A916Z5L9_9SPHN</name>
<organism evidence="4 5">
    <name type="scientific">Croceicoccus mobilis</name>
    <dbReference type="NCBI Taxonomy" id="1703339"/>
    <lineage>
        <taxon>Bacteria</taxon>
        <taxon>Pseudomonadati</taxon>
        <taxon>Pseudomonadota</taxon>
        <taxon>Alphaproteobacteria</taxon>
        <taxon>Sphingomonadales</taxon>
        <taxon>Erythrobacteraceae</taxon>
        <taxon>Croceicoccus</taxon>
    </lineage>
</organism>
<evidence type="ECO:0000313" key="4">
    <source>
        <dbReference type="EMBL" id="GGD77582.1"/>
    </source>
</evidence>
<dbReference type="SMART" id="SM00829">
    <property type="entry name" value="PKS_ER"/>
    <property type="match status" value="1"/>
</dbReference>
<evidence type="ECO:0000256" key="1">
    <source>
        <dbReference type="ARBA" id="ARBA00022857"/>
    </source>
</evidence>
<dbReference type="Proteomes" id="UP000612349">
    <property type="component" value="Unassembled WGS sequence"/>
</dbReference>
<dbReference type="SUPFAM" id="SSF51735">
    <property type="entry name" value="NAD(P)-binding Rossmann-fold domains"/>
    <property type="match status" value="1"/>
</dbReference>
<proteinExistence type="predicted"/>
<keyword evidence="1" id="KW-0521">NADP</keyword>
<dbReference type="Gene3D" id="3.90.180.10">
    <property type="entry name" value="Medium-chain alcohol dehydrogenases, catalytic domain"/>
    <property type="match status" value="1"/>
</dbReference>
<dbReference type="InterPro" id="IPR036291">
    <property type="entry name" value="NAD(P)-bd_dom_sf"/>
</dbReference>
<dbReference type="RefSeq" id="WP_066768856.1">
    <property type="nucleotide sequence ID" value="NZ_BMIP01000007.1"/>
</dbReference>
<dbReference type="Pfam" id="PF00107">
    <property type="entry name" value="ADH_zinc_N"/>
    <property type="match status" value="1"/>
</dbReference>
<evidence type="ECO:0000313" key="5">
    <source>
        <dbReference type="Proteomes" id="UP000612349"/>
    </source>
</evidence>
<dbReference type="SUPFAM" id="SSF50129">
    <property type="entry name" value="GroES-like"/>
    <property type="match status" value="1"/>
</dbReference>
<keyword evidence="2" id="KW-0560">Oxidoreductase</keyword>
<evidence type="ECO:0000259" key="3">
    <source>
        <dbReference type="SMART" id="SM00829"/>
    </source>
</evidence>
<dbReference type="InterPro" id="IPR011032">
    <property type="entry name" value="GroES-like_sf"/>
</dbReference>
<dbReference type="InterPro" id="IPR020843">
    <property type="entry name" value="ER"/>
</dbReference>
<reference evidence="4" key="2">
    <citation type="submission" date="2020-09" db="EMBL/GenBank/DDBJ databases">
        <authorList>
            <person name="Sun Q."/>
            <person name="Zhou Y."/>
        </authorList>
    </citation>
    <scope>NUCLEOTIDE SEQUENCE</scope>
    <source>
        <strain evidence="4">CGMCC 1.15360</strain>
    </source>
</reference>
<dbReference type="GO" id="GO:0016651">
    <property type="term" value="F:oxidoreductase activity, acting on NAD(P)H"/>
    <property type="evidence" value="ECO:0007669"/>
    <property type="project" value="TreeGrafter"/>
</dbReference>
<accession>A0A916Z5L9</accession>
<dbReference type="CDD" id="cd08291">
    <property type="entry name" value="ETR_like_1"/>
    <property type="match status" value="1"/>
</dbReference>
<dbReference type="InterPro" id="IPR013149">
    <property type="entry name" value="ADH-like_C"/>
</dbReference>
<dbReference type="EMBL" id="BMIP01000007">
    <property type="protein sequence ID" value="GGD77582.1"/>
    <property type="molecule type" value="Genomic_DNA"/>
</dbReference>
<evidence type="ECO:0000256" key="2">
    <source>
        <dbReference type="ARBA" id="ARBA00023002"/>
    </source>
</evidence>
<reference evidence="4" key="1">
    <citation type="journal article" date="2014" name="Int. J. Syst. Evol. Microbiol.">
        <title>Complete genome sequence of Corynebacterium casei LMG S-19264T (=DSM 44701T), isolated from a smear-ripened cheese.</title>
        <authorList>
            <consortium name="US DOE Joint Genome Institute (JGI-PGF)"/>
            <person name="Walter F."/>
            <person name="Albersmeier A."/>
            <person name="Kalinowski J."/>
            <person name="Ruckert C."/>
        </authorList>
    </citation>
    <scope>NUCLEOTIDE SEQUENCE</scope>
    <source>
        <strain evidence="4">CGMCC 1.15360</strain>
    </source>
</reference>
<gene>
    <name evidence="4" type="ORF">GCM10010990_29130</name>
</gene>
<feature type="domain" description="Enoyl reductase (ER)" evidence="3">
    <location>
        <begin position="16"/>
        <end position="291"/>
    </location>
</feature>
<dbReference type="AlphaFoldDB" id="A0A916Z5L9"/>
<keyword evidence="5" id="KW-1185">Reference proteome</keyword>
<dbReference type="OrthoDB" id="8629910at2"/>